<dbReference type="Gene3D" id="1.10.405.20">
    <property type="match status" value="1"/>
</dbReference>
<proteinExistence type="predicted"/>
<gene>
    <name evidence="2" type="ORF">LCGC14_0505200</name>
</gene>
<protein>
    <recommendedName>
        <fullName evidence="1">Amine oxidase domain-containing protein</fullName>
    </recommendedName>
</protein>
<feature type="domain" description="Amine oxidase" evidence="1">
    <location>
        <begin position="30"/>
        <end position="344"/>
    </location>
</feature>
<reference evidence="2" key="1">
    <citation type="journal article" date="2015" name="Nature">
        <title>Complex archaea that bridge the gap between prokaryotes and eukaryotes.</title>
        <authorList>
            <person name="Spang A."/>
            <person name="Saw J.H."/>
            <person name="Jorgensen S.L."/>
            <person name="Zaremba-Niedzwiedzka K."/>
            <person name="Martijn J."/>
            <person name="Lind A.E."/>
            <person name="van Eijk R."/>
            <person name="Schleper C."/>
            <person name="Guy L."/>
            <person name="Ettema T.J."/>
        </authorList>
    </citation>
    <scope>NUCLEOTIDE SEQUENCE</scope>
</reference>
<dbReference type="InterPro" id="IPR036188">
    <property type="entry name" value="FAD/NAD-bd_sf"/>
</dbReference>
<evidence type="ECO:0000313" key="2">
    <source>
        <dbReference type="EMBL" id="KKN63096.1"/>
    </source>
</evidence>
<name>A0A0F9UPI1_9ZZZZ</name>
<dbReference type="PANTHER" id="PTHR42923">
    <property type="entry name" value="PROTOPORPHYRINOGEN OXIDASE"/>
    <property type="match status" value="1"/>
</dbReference>
<dbReference type="FunFam" id="1.10.405.20:FF:000001">
    <property type="entry name" value="Amine oxidase"/>
    <property type="match status" value="1"/>
</dbReference>
<dbReference type="EMBL" id="LAZR01000601">
    <property type="protein sequence ID" value="KKN63096.1"/>
    <property type="molecule type" value="Genomic_DNA"/>
</dbReference>
<dbReference type="SUPFAM" id="SSF51905">
    <property type="entry name" value="FAD/NAD(P)-binding domain"/>
    <property type="match status" value="1"/>
</dbReference>
<dbReference type="InterPro" id="IPR050464">
    <property type="entry name" value="Zeta_carotene_desat/Oxidored"/>
</dbReference>
<comment type="caution">
    <text evidence="2">The sequence shown here is derived from an EMBL/GenBank/DDBJ whole genome shotgun (WGS) entry which is preliminary data.</text>
</comment>
<dbReference type="InterPro" id="IPR002937">
    <property type="entry name" value="Amino_oxidase"/>
</dbReference>
<dbReference type="AlphaFoldDB" id="A0A0F9UPI1"/>
<dbReference type="GO" id="GO:0016491">
    <property type="term" value="F:oxidoreductase activity"/>
    <property type="evidence" value="ECO:0007669"/>
    <property type="project" value="InterPro"/>
</dbReference>
<dbReference type="PANTHER" id="PTHR42923:SF17">
    <property type="entry name" value="AMINE OXIDASE DOMAIN-CONTAINING PROTEIN"/>
    <property type="match status" value="1"/>
</dbReference>
<evidence type="ECO:0000259" key="1">
    <source>
        <dbReference type="Pfam" id="PF01593"/>
    </source>
</evidence>
<accession>A0A0F9UPI1</accession>
<dbReference type="Gene3D" id="3.50.50.60">
    <property type="entry name" value="FAD/NAD(P)-binding domain"/>
    <property type="match status" value="1"/>
</dbReference>
<organism evidence="2">
    <name type="scientific">marine sediment metagenome</name>
    <dbReference type="NCBI Taxonomy" id="412755"/>
    <lineage>
        <taxon>unclassified sequences</taxon>
        <taxon>metagenomes</taxon>
        <taxon>ecological metagenomes</taxon>
    </lineage>
</organism>
<dbReference type="Gene3D" id="3.30.70.1990">
    <property type="match status" value="1"/>
</dbReference>
<sequence length="445" mass="49551">MNCLTANFHHHVSFGVNRLNKKIAVIGSGIAGMASAWLLAKRYQVTLIDKNSYIGGHTNTVSVPEQGKTKLLPVDTGFIVYNEPNYPNLVGLFKVLDVQSRTTNMTFAASIADSGLEYAGNDLNTLFAQRKNILSPRFLKLVYDILKFNRPAKALIEDDTADPELTLGEFLALNNIGKAMQNDYLLPMAAAIWSCPPSQMASFPARSFAQFFDNHGLLNVKDRPQWRTVMGGSQAYVAKLLNDYSGEKIINNGVVKVDRTTDSVTLTLEDGQQLTFDEVVIATHADEALALLADASHDEQRYLSAFRYQANDTYLHTDERLMPKLKPVWSCWNYLANNSDDLTPAVSVSYWMNALQHLDTSSNYFVSLNPITAPDPAKVIKRIHYMHPVFDNQAMLAQQHLASLQGRQHTWYAGSYFGYGFHEDALTAAVSVAKAFGIDIPWENA</sequence>
<dbReference type="Pfam" id="PF01593">
    <property type="entry name" value="Amino_oxidase"/>
    <property type="match status" value="1"/>
</dbReference>